<evidence type="ECO:0000256" key="7">
    <source>
        <dbReference type="ARBA" id="ARBA00023049"/>
    </source>
</evidence>
<sequence length="647" mass="72212">MKRLLGAAIYIFCCGLFTQAQKVTRLEAGDKGLHPSLIEFSSTNAPVFKKGNVVIVNNNDLKSSVSANTILLNADTDDLGFEHYRYQQILNGIPIENAIYILHIKTGKVLSENGRWIKNIPLNSIRIPGIAEADALKIALKKVNAQHYKWEDNEENTPAKATTEDESITLYPKAKLVYYASEDDATALHLAYKFDIYAKEPLSRQLIYIDAQTGAVLSTKELIETIDTEGKASTVYNGIQTVKTTLNNRVYSLKETTRGNGIITLNLQNRTVYTTAVDFTDADNNWNNVNAVKDQYATDAHWGAEKTYDFYLQNFKRNSIDNKGFALKSYVHYNKNYFNAFWDGSVMTYGDGNAFYGNKPLTALDICGHEITHGLTSYTADLNYGKESGALNEGFSDIFGTAIEWFARPVKKDWLIGSDFYTLRSMSNPNAYNQPDTYKGIYWYTGNNDNGGVHTNSGVLNYWFYLLSNGGNGTNDKAFSFKVTGIGMQKAQAIAYRTLVTYLVPTSVYKDARIYSIKSAEDLFGKGSNEVSQTIKAWDAVGVTENVTGIVYATNVPHVNAGIAEEVKVKKLYPNPTQNYLIIEFTDNKPGTRNAAIYDISGKLIYDRYIKTVQGNNRLQINLPSLVDGTYVLKVDNVHSGIFSVKH</sequence>
<dbReference type="InterPro" id="IPR027268">
    <property type="entry name" value="Peptidase_M4/M1_CTD_sf"/>
</dbReference>
<dbReference type="GO" id="GO:0005576">
    <property type="term" value="C:extracellular region"/>
    <property type="evidence" value="ECO:0007669"/>
    <property type="project" value="UniProtKB-SubCell"/>
</dbReference>
<dbReference type="Pfam" id="PF02868">
    <property type="entry name" value="Peptidase_M4_C"/>
    <property type="match status" value="1"/>
</dbReference>
<keyword evidence="15" id="KW-1185">Reference proteome</keyword>
<dbReference type="Pfam" id="PF07504">
    <property type="entry name" value="FTP"/>
    <property type="match status" value="1"/>
</dbReference>
<proteinExistence type="inferred from homology"/>
<dbReference type="GO" id="GO:0004222">
    <property type="term" value="F:metalloendopeptidase activity"/>
    <property type="evidence" value="ECO:0007669"/>
    <property type="project" value="UniProtKB-UniRule"/>
</dbReference>
<organism evidence="14 15">
    <name type="scientific">Panacibacter ginsenosidivorans</name>
    <dbReference type="NCBI Taxonomy" id="1813871"/>
    <lineage>
        <taxon>Bacteria</taxon>
        <taxon>Pseudomonadati</taxon>
        <taxon>Bacteroidota</taxon>
        <taxon>Chitinophagia</taxon>
        <taxon>Chitinophagales</taxon>
        <taxon>Chitinophagaceae</taxon>
        <taxon>Panacibacter</taxon>
    </lineage>
</organism>
<evidence type="ECO:0000256" key="3">
    <source>
        <dbReference type="ARBA" id="ARBA00022723"/>
    </source>
</evidence>
<dbReference type="Gene3D" id="1.10.390.10">
    <property type="entry name" value="Neutral Protease Domain 2"/>
    <property type="match status" value="1"/>
</dbReference>
<evidence type="ECO:0000256" key="4">
    <source>
        <dbReference type="ARBA" id="ARBA00022729"/>
    </source>
</evidence>
<comment type="cofactor">
    <cofactor evidence="9">
        <name>Zn(2+)</name>
        <dbReference type="ChEBI" id="CHEBI:29105"/>
    </cofactor>
</comment>
<name>A0A5B8VF11_9BACT</name>
<dbReference type="AlphaFoldDB" id="A0A5B8VF11"/>
<gene>
    <name evidence="14" type="ORF">FRZ67_21095</name>
</gene>
<dbReference type="PANTHER" id="PTHR33794">
    <property type="entry name" value="BACILLOLYSIN"/>
    <property type="match status" value="1"/>
</dbReference>
<dbReference type="OrthoDB" id="291295at2"/>
<feature type="domain" description="Peptidase M4" evidence="10">
    <location>
        <begin position="230"/>
        <end position="377"/>
    </location>
</feature>
<evidence type="ECO:0000259" key="12">
    <source>
        <dbReference type="Pfam" id="PF07504"/>
    </source>
</evidence>
<evidence type="ECO:0000313" key="14">
    <source>
        <dbReference type="EMBL" id="QEC69673.1"/>
    </source>
</evidence>
<evidence type="ECO:0000259" key="13">
    <source>
        <dbReference type="Pfam" id="PF18962"/>
    </source>
</evidence>
<dbReference type="Pfam" id="PF18962">
    <property type="entry name" value="Por_Secre_tail"/>
    <property type="match status" value="1"/>
</dbReference>
<dbReference type="SUPFAM" id="SSF55486">
    <property type="entry name" value="Metalloproteases ('zincins'), catalytic domain"/>
    <property type="match status" value="1"/>
</dbReference>
<dbReference type="KEGG" id="pgin:FRZ67_21095"/>
<dbReference type="InterPro" id="IPR050728">
    <property type="entry name" value="Zinc_Metalloprotease_M4"/>
</dbReference>
<reference evidence="14 15" key="1">
    <citation type="journal article" date="2016" name="Int. J. Syst. Evol. Microbiol.">
        <title>Panacibacter ginsenosidivorans gen. nov., sp. nov., with ginsenoside converting activity isolated from soil of a ginseng field.</title>
        <authorList>
            <person name="Siddiqi M.Z."/>
            <person name="Muhammad Shafi S."/>
            <person name="Choi K.D."/>
            <person name="Im W.T."/>
        </authorList>
    </citation>
    <scope>NUCLEOTIDE SEQUENCE [LARGE SCALE GENOMIC DNA]</scope>
    <source>
        <strain evidence="14 15">Gsoil1550</strain>
    </source>
</reference>
<dbReference type="InterPro" id="IPR013856">
    <property type="entry name" value="Peptidase_M4_domain"/>
</dbReference>
<dbReference type="InterPro" id="IPR011096">
    <property type="entry name" value="FTP_domain"/>
</dbReference>
<comment type="subcellular location">
    <subcellularLocation>
        <location evidence="9">Secreted</location>
    </subcellularLocation>
</comment>
<dbReference type="GO" id="GO:0006508">
    <property type="term" value="P:proteolysis"/>
    <property type="evidence" value="ECO:0007669"/>
    <property type="project" value="UniProtKB-KW"/>
</dbReference>
<dbReference type="InterPro" id="IPR023612">
    <property type="entry name" value="Peptidase_M4"/>
</dbReference>
<feature type="domain" description="FTP" evidence="12">
    <location>
        <begin position="71"/>
        <end position="114"/>
    </location>
</feature>
<comment type="function">
    <text evidence="9">Extracellular zinc metalloprotease.</text>
</comment>
<dbReference type="Gene3D" id="3.10.170.10">
    <property type="match status" value="1"/>
</dbReference>
<keyword evidence="3" id="KW-0479">Metal-binding</keyword>
<evidence type="ECO:0000259" key="11">
    <source>
        <dbReference type="Pfam" id="PF02868"/>
    </source>
</evidence>
<evidence type="ECO:0000256" key="6">
    <source>
        <dbReference type="ARBA" id="ARBA00022833"/>
    </source>
</evidence>
<dbReference type="CDD" id="cd09597">
    <property type="entry name" value="M4_TLP"/>
    <property type="match status" value="1"/>
</dbReference>
<feature type="domain" description="Secretion system C-terminal sorting" evidence="13">
    <location>
        <begin position="572"/>
        <end position="639"/>
    </location>
</feature>
<dbReference type="Proteomes" id="UP000321533">
    <property type="component" value="Chromosome"/>
</dbReference>
<dbReference type="GO" id="GO:0046872">
    <property type="term" value="F:metal ion binding"/>
    <property type="evidence" value="ECO:0007669"/>
    <property type="project" value="UniProtKB-UniRule"/>
</dbReference>
<dbReference type="EMBL" id="CP042435">
    <property type="protein sequence ID" value="QEC69673.1"/>
    <property type="molecule type" value="Genomic_DNA"/>
</dbReference>
<accession>A0A5B8VF11</accession>
<feature type="domain" description="Peptidase M4 C-terminal" evidence="11">
    <location>
        <begin position="380"/>
        <end position="543"/>
    </location>
</feature>
<dbReference type="InterPro" id="IPR001570">
    <property type="entry name" value="Peptidase_M4_C_domain"/>
</dbReference>
<protein>
    <recommendedName>
        <fullName evidence="9">Neutral metalloproteinase</fullName>
        <ecNumber evidence="9">3.4.24.-</ecNumber>
    </recommendedName>
</protein>
<evidence type="ECO:0000256" key="5">
    <source>
        <dbReference type="ARBA" id="ARBA00022801"/>
    </source>
</evidence>
<keyword evidence="2 9" id="KW-0645">Protease</keyword>
<keyword evidence="7 9" id="KW-0482">Metalloprotease</keyword>
<evidence type="ECO:0000256" key="2">
    <source>
        <dbReference type="ARBA" id="ARBA00022670"/>
    </source>
</evidence>
<dbReference type="NCBIfam" id="TIGR04183">
    <property type="entry name" value="Por_Secre_tail"/>
    <property type="match status" value="1"/>
</dbReference>
<dbReference type="RefSeq" id="WP_147192549.1">
    <property type="nucleotide sequence ID" value="NZ_CP042435.1"/>
</dbReference>
<evidence type="ECO:0000313" key="15">
    <source>
        <dbReference type="Proteomes" id="UP000321533"/>
    </source>
</evidence>
<evidence type="ECO:0000259" key="10">
    <source>
        <dbReference type="Pfam" id="PF01447"/>
    </source>
</evidence>
<feature type="active site" evidence="8">
    <location>
        <position position="370"/>
    </location>
</feature>
<keyword evidence="4" id="KW-0732">Signal</keyword>
<dbReference type="InterPro" id="IPR026444">
    <property type="entry name" value="Secre_tail"/>
</dbReference>
<dbReference type="EC" id="3.4.24.-" evidence="9"/>
<dbReference type="PANTHER" id="PTHR33794:SF1">
    <property type="entry name" value="BACILLOLYSIN"/>
    <property type="match status" value="1"/>
</dbReference>
<keyword evidence="5 9" id="KW-0378">Hydrolase</keyword>
<feature type="active site" description="Proton donor" evidence="8">
    <location>
        <position position="454"/>
    </location>
</feature>
<evidence type="ECO:0000256" key="9">
    <source>
        <dbReference type="RuleBase" id="RU366073"/>
    </source>
</evidence>
<evidence type="ECO:0000256" key="8">
    <source>
        <dbReference type="PIRSR" id="PIRSR623612-1"/>
    </source>
</evidence>
<keyword evidence="9" id="KW-0964">Secreted</keyword>
<comment type="similarity">
    <text evidence="1 9">Belongs to the peptidase M4 family.</text>
</comment>
<dbReference type="Pfam" id="PF01447">
    <property type="entry name" value="Peptidase_M4"/>
    <property type="match status" value="1"/>
</dbReference>
<dbReference type="PRINTS" id="PR00730">
    <property type="entry name" value="THERMOLYSIN"/>
</dbReference>
<evidence type="ECO:0000256" key="1">
    <source>
        <dbReference type="ARBA" id="ARBA00009388"/>
    </source>
</evidence>
<dbReference type="Gene3D" id="3.10.450.490">
    <property type="match status" value="1"/>
</dbReference>
<keyword evidence="6 9" id="KW-0862">Zinc</keyword>